<keyword evidence="1" id="KW-1133">Transmembrane helix</keyword>
<keyword evidence="1" id="KW-0472">Membrane</keyword>
<keyword evidence="3" id="KW-0378">Hydrolase</keyword>
<keyword evidence="1" id="KW-0812">Transmembrane</keyword>
<dbReference type="Gene3D" id="3.40.50.1820">
    <property type="entry name" value="alpha/beta hydrolase"/>
    <property type="match status" value="1"/>
</dbReference>
<protein>
    <submittedName>
        <fullName evidence="3">Alpha/beta hydrolase family protein</fullName>
    </submittedName>
</protein>
<feature type="transmembrane region" description="Helical" evidence="1">
    <location>
        <begin position="108"/>
        <end position="131"/>
    </location>
</feature>
<dbReference type="PANTHER" id="PTHR47751">
    <property type="entry name" value="SUPERFAMILY HYDROLASE, PUTATIVE (AFU_ORTHOLOGUE AFUA_2G16580)-RELATED"/>
    <property type="match status" value="1"/>
</dbReference>
<dbReference type="InterPro" id="IPR051411">
    <property type="entry name" value="Polyketide_trans_af380"/>
</dbReference>
<dbReference type="Proteomes" id="UP000198741">
    <property type="component" value="Chromosome I"/>
</dbReference>
<keyword evidence="4" id="KW-1185">Reference proteome</keyword>
<feature type="transmembrane region" description="Helical" evidence="1">
    <location>
        <begin position="17"/>
        <end position="36"/>
    </location>
</feature>
<reference evidence="3 4" key="1">
    <citation type="submission" date="2016-10" db="EMBL/GenBank/DDBJ databases">
        <authorList>
            <person name="de Groot N.N."/>
        </authorList>
    </citation>
    <scope>NUCLEOTIDE SEQUENCE [LARGE SCALE GENOMIC DNA]</scope>
    <source>
        <strain evidence="4">P4-7,KCTC 19426,CECT 7604</strain>
    </source>
</reference>
<name>A0A1H0LQ29_9ACTN</name>
<dbReference type="InterPro" id="IPR022742">
    <property type="entry name" value="Hydrolase_4"/>
</dbReference>
<evidence type="ECO:0000313" key="3">
    <source>
        <dbReference type="EMBL" id="SDO69970.1"/>
    </source>
</evidence>
<feature type="transmembrane region" description="Helical" evidence="1">
    <location>
        <begin position="77"/>
        <end position="99"/>
    </location>
</feature>
<dbReference type="GO" id="GO:0016787">
    <property type="term" value="F:hydrolase activity"/>
    <property type="evidence" value="ECO:0007669"/>
    <property type="project" value="UniProtKB-KW"/>
</dbReference>
<dbReference type="EMBL" id="LT629710">
    <property type="protein sequence ID" value="SDO69970.1"/>
    <property type="molecule type" value="Genomic_DNA"/>
</dbReference>
<accession>A0A1H0LQ29</accession>
<dbReference type="Pfam" id="PF12146">
    <property type="entry name" value="Hydrolase_4"/>
    <property type="match status" value="1"/>
</dbReference>
<dbReference type="InterPro" id="IPR029058">
    <property type="entry name" value="AB_hydrolase_fold"/>
</dbReference>
<gene>
    <name evidence="3" type="ORF">SAMN04515671_1743</name>
</gene>
<dbReference type="SUPFAM" id="SSF53474">
    <property type="entry name" value="alpha/beta-Hydrolases"/>
    <property type="match status" value="1"/>
</dbReference>
<sequence length="395" mass="40645">MMIVGVGVIVVTPGHPVAALLRMVVVAGAGLGLLVLRRRARPGLVAVILAALGTAAGVSGAVIAVPHLLTDGLSVRAAGSAVAAVGGLLGLGCATVMFVRTVSGWRRLLALPLIVVVGYRGYLPLGMAVYATNPPRVALGSATPGVYGLTYRDVSFASADGVVLSGWYIPSANRAALVLLPGSGSTRSSVLNHAVVLVRHGYGILMFDPRGHGRSGGRAMDFGWFGEQDITAAVTYLRQQPKLDPDRIGVLGLSMGGEEAIGALAADRRIRAVVAEGATHRVLADKTWLPEVYGIRGRIQLGVDAIAYGLADLFSGAHPPMSLGDAVVVAAPRPVLLIAGGDALDEENADTRIAARSPATVHVWVVPHAGHVAALSVSPAEWEAHVTEFLATALA</sequence>
<evidence type="ECO:0000313" key="4">
    <source>
        <dbReference type="Proteomes" id="UP000198741"/>
    </source>
</evidence>
<dbReference type="AlphaFoldDB" id="A0A1H0LQ29"/>
<evidence type="ECO:0000256" key="1">
    <source>
        <dbReference type="SAM" id="Phobius"/>
    </source>
</evidence>
<proteinExistence type="predicted"/>
<evidence type="ECO:0000259" key="2">
    <source>
        <dbReference type="Pfam" id="PF12146"/>
    </source>
</evidence>
<feature type="transmembrane region" description="Helical" evidence="1">
    <location>
        <begin position="43"/>
        <end position="65"/>
    </location>
</feature>
<dbReference type="PANTHER" id="PTHR47751:SF2">
    <property type="entry name" value="DLTD N-TERMINAL DOMAIN PROTEIN (AFU_ORTHOLOGUE AFUA_8G00380)-RELATED"/>
    <property type="match status" value="1"/>
</dbReference>
<dbReference type="STRING" id="1090615.SAMN04515671_1743"/>
<organism evidence="3 4">
    <name type="scientific">Nakamurella panacisegetis</name>
    <dbReference type="NCBI Taxonomy" id="1090615"/>
    <lineage>
        <taxon>Bacteria</taxon>
        <taxon>Bacillati</taxon>
        <taxon>Actinomycetota</taxon>
        <taxon>Actinomycetes</taxon>
        <taxon>Nakamurellales</taxon>
        <taxon>Nakamurellaceae</taxon>
        <taxon>Nakamurella</taxon>
    </lineage>
</organism>
<feature type="domain" description="Serine aminopeptidase S33" evidence="2">
    <location>
        <begin position="173"/>
        <end position="282"/>
    </location>
</feature>